<reference evidence="1 2" key="1">
    <citation type="submission" date="2020-08" db="EMBL/GenBank/DDBJ databases">
        <title>A Genomic Blueprint of the Chicken Gut Microbiome.</title>
        <authorList>
            <person name="Gilroy R."/>
            <person name="Ravi A."/>
            <person name="Getino M."/>
            <person name="Pursley I."/>
            <person name="Horton D.L."/>
            <person name="Alikhan N.-F."/>
            <person name="Baker D."/>
            <person name="Gharbi K."/>
            <person name="Hall N."/>
            <person name="Watson M."/>
            <person name="Adriaenssens E.M."/>
            <person name="Foster-Nyarko E."/>
            <person name="Jarju S."/>
            <person name="Secka A."/>
            <person name="Antonio M."/>
            <person name="Oren A."/>
            <person name="Chaudhuri R."/>
            <person name="La Ragione R.M."/>
            <person name="Hildebrand F."/>
            <person name="Pallen M.J."/>
        </authorList>
    </citation>
    <scope>NUCLEOTIDE SEQUENCE [LARGE SCALE GENOMIC DNA]</scope>
    <source>
        <strain evidence="1 2">Sa2YVA2</strain>
    </source>
</reference>
<dbReference type="EMBL" id="JACSQN010000011">
    <property type="protein sequence ID" value="MBD7985407.1"/>
    <property type="molecule type" value="Genomic_DNA"/>
</dbReference>
<comment type="caution">
    <text evidence="1">The sequence shown here is derived from an EMBL/GenBank/DDBJ whole genome shotgun (WGS) entry which is preliminary data.</text>
</comment>
<proteinExistence type="predicted"/>
<evidence type="ECO:0000313" key="2">
    <source>
        <dbReference type="Proteomes" id="UP000626786"/>
    </source>
</evidence>
<name>A0ABR8UBJ8_9BACL</name>
<organism evidence="1 2">
    <name type="scientific">Sporosarcina quadrami</name>
    <dbReference type="NCBI Taxonomy" id="2762234"/>
    <lineage>
        <taxon>Bacteria</taxon>
        <taxon>Bacillati</taxon>
        <taxon>Bacillota</taxon>
        <taxon>Bacilli</taxon>
        <taxon>Bacillales</taxon>
        <taxon>Caryophanaceae</taxon>
        <taxon>Sporosarcina</taxon>
    </lineage>
</organism>
<protein>
    <submittedName>
        <fullName evidence="1">Uncharacterized protein</fullName>
    </submittedName>
</protein>
<gene>
    <name evidence="1" type="ORF">H9649_12475</name>
</gene>
<keyword evidence="2" id="KW-1185">Reference proteome</keyword>
<dbReference type="Proteomes" id="UP000626786">
    <property type="component" value="Unassembled WGS sequence"/>
</dbReference>
<accession>A0ABR8UBJ8</accession>
<evidence type="ECO:0000313" key="1">
    <source>
        <dbReference type="EMBL" id="MBD7985407.1"/>
    </source>
</evidence>
<sequence>MNKTTVDIESKLRELQATTHAYVNELKETLASRANLPHCLSYFTYALQLSHDAEAESFCLGSLHILNNGNQAITNPYVHLVLSENAPFSLNGKFVSSASALSSQFTNGWERTNAREDLLEYHLKPIGKSSIQPGETLSFSNFQLTWTPATFYAGSVTSTFFSDQHPDGLHALNSININGSMTQRGGL</sequence>
<dbReference type="RefSeq" id="WP_191695234.1">
    <property type="nucleotide sequence ID" value="NZ_JACSQN010000011.1"/>
</dbReference>